<dbReference type="Gene3D" id="2.40.420.20">
    <property type="match status" value="1"/>
</dbReference>
<name>A0AAP8SPC5_9GAMM</name>
<evidence type="ECO:0000313" key="5">
    <source>
        <dbReference type="EMBL" id="PLW87436.1"/>
    </source>
</evidence>
<evidence type="ECO:0000259" key="3">
    <source>
        <dbReference type="Pfam" id="PF25917"/>
    </source>
</evidence>
<feature type="domain" description="CusB-like beta-barrel" evidence="4">
    <location>
        <begin position="199"/>
        <end position="268"/>
    </location>
</feature>
<dbReference type="AlphaFoldDB" id="A0AAP8SPC5"/>
<dbReference type="InterPro" id="IPR006143">
    <property type="entry name" value="RND_pump_MFP"/>
</dbReference>
<dbReference type="Pfam" id="PF25954">
    <property type="entry name" value="Beta-barrel_RND_2"/>
    <property type="match status" value="1"/>
</dbReference>
<proteinExistence type="inferred from homology"/>
<dbReference type="PANTHER" id="PTHR30469">
    <property type="entry name" value="MULTIDRUG RESISTANCE PROTEIN MDTA"/>
    <property type="match status" value="1"/>
</dbReference>
<dbReference type="Pfam" id="PF25917">
    <property type="entry name" value="BSH_RND"/>
    <property type="match status" value="1"/>
</dbReference>
<dbReference type="GO" id="GO:1990281">
    <property type="term" value="C:efflux pump complex"/>
    <property type="evidence" value="ECO:0007669"/>
    <property type="project" value="TreeGrafter"/>
</dbReference>
<dbReference type="InterPro" id="IPR058625">
    <property type="entry name" value="MdtA-like_BSH"/>
</dbReference>
<dbReference type="GO" id="GO:0015562">
    <property type="term" value="F:efflux transmembrane transporter activity"/>
    <property type="evidence" value="ECO:0007669"/>
    <property type="project" value="TreeGrafter"/>
</dbReference>
<dbReference type="InterPro" id="IPR058792">
    <property type="entry name" value="Beta-barrel_RND_2"/>
</dbReference>
<accession>A0AAP8SPC5</accession>
<dbReference type="KEGG" id="hja:BST95_15935"/>
<dbReference type="Gene3D" id="2.40.50.100">
    <property type="match status" value="1"/>
</dbReference>
<dbReference type="NCBIfam" id="TIGR01730">
    <property type="entry name" value="RND_mfp"/>
    <property type="match status" value="1"/>
</dbReference>
<sequence length="357" mass="38377">MRAYLYVSLILLVIFGGISGYLYNKFSVLANTDFSPPPVTVAAATARMETWPSVLQAVGTIRAVNGANLAAEASGEVTNISVASGQEVEAGQLLLTLNDSLEQASKRRAEANLVLARQLYERDESLIKQKSIPQSQYDRSRADLDAAVASIAEIEAQLGNKRIVAPFAGRVGIIEVKAGDYIDSGTSITTLQDLSQLEVDFSVPARHYPELRAGLDIAVRTASSEQTFAATLQAVDAAVDTGTRNLALRALLSDSEGLLPGMFAQLDIDLDQARDVVTLPETAVTYSAQGDTVYVVTNDDEGLLVMPRVIRSGEVRDGRTEIRSGVESGERIVSVGQNKLYRGARIVLEENPADFTQ</sequence>
<reference evidence="5 6" key="1">
    <citation type="submission" date="2018-01" db="EMBL/GenBank/DDBJ databases">
        <title>The draft genome sequence of Halioglobus japonicus S1-36.</title>
        <authorList>
            <person name="Du Z.-J."/>
            <person name="Shi M.-J."/>
        </authorList>
    </citation>
    <scope>NUCLEOTIDE SEQUENCE [LARGE SCALE GENOMIC DNA]</scope>
    <source>
        <strain evidence="5 6">S1-36</strain>
    </source>
</reference>
<evidence type="ECO:0000259" key="4">
    <source>
        <dbReference type="Pfam" id="PF25954"/>
    </source>
</evidence>
<dbReference type="EMBL" id="PKUR01000001">
    <property type="protein sequence ID" value="PLW87436.1"/>
    <property type="molecule type" value="Genomic_DNA"/>
</dbReference>
<dbReference type="RefSeq" id="WP_084200500.1">
    <property type="nucleotide sequence ID" value="NZ_BMYL01000001.1"/>
</dbReference>
<comment type="caution">
    <text evidence="5">The sequence shown here is derived from an EMBL/GenBank/DDBJ whole genome shotgun (WGS) entry which is preliminary data.</text>
</comment>
<dbReference type="Pfam" id="PF25876">
    <property type="entry name" value="HH_MFP_RND"/>
    <property type="match status" value="1"/>
</dbReference>
<dbReference type="SUPFAM" id="SSF111369">
    <property type="entry name" value="HlyD-like secretion proteins"/>
    <property type="match status" value="1"/>
</dbReference>
<dbReference type="Gene3D" id="1.10.287.470">
    <property type="entry name" value="Helix hairpin bin"/>
    <property type="match status" value="1"/>
</dbReference>
<dbReference type="Gene3D" id="2.40.30.170">
    <property type="match status" value="1"/>
</dbReference>
<keyword evidence="6" id="KW-1185">Reference proteome</keyword>
<protein>
    <submittedName>
        <fullName evidence="5">Efflux RND transporter periplasmic adaptor subunit</fullName>
    </submittedName>
</protein>
<evidence type="ECO:0000313" key="6">
    <source>
        <dbReference type="Proteomes" id="UP000235162"/>
    </source>
</evidence>
<organism evidence="5 6">
    <name type="scientific">Halioglobus japonicus</name>
    <dbReference type="NCBI Taxonomy" id="930805"/>
    <lineage>
        <taxon>Bacteria</taxon>
        <taxon>Pseudomonadati</taxon>
        <taxon>Pseudomonadota</taxon>
        <taxon>Gammaproteobacteria</taxon>
        <taxon>Cellvibrionales</taxon>
        <taxon>Halieaceae</taxon>
        <taxon>Halioglobus</taxon>
    </lineage>
</organism>
<feature type="domain" description="Multidrug resistance protein MdtA-like alpha-helical hairpin" evidence="2">
    <location>
        <begin position="103"/>
        <end position="158"/>
    </location>
</feature>
<dbReference type="PANTHER" id="PTHR30469:SF11">
    <property type="entry name" value="BLL4320 PROTEIN"/>
    <property type="match status" value="1"/>
</dbReference>
<dbReference type="Proteomes" id="UP000235162">
    <property type="component" value="Unassembled WGS sequence"/>
</dbReference>
<evidence type="ECO:0000256" key="1">
    <source>
        <dbReference type="ARBA" id="ARBA00009477"/>
    </source>
</evidence>
<feature type="domain" description="Multidrug resistance protein MdtA-like barrel-sandwich hybrid" evidence="3">
    <location>
        <begin position="67"/>
        <end position="187"/>
    </location>
</feature>
<dbReference type="InterPro" id="IPR058624">
    <property type="entry name" value="MdtA-like_HH"/>
</dbReference>
<evidence type="ECO:0000259" key="2">
    <source>
        <dbReference type="Pfam" id="PF25876"/>
    </source>
</evidence>
<gene>
    <name evidence="5" type="ORF">C0029_02265</name>
</gene>
<comment type="similarity">
    <text evidence="1">Belongs to the membrane fusion protein (MFP) (TC 8.A.1) family.</text>
</comment>